<protein>
    <submittedName>
        <fullName evidence="1">Uncharacterized protein</fullName>
    </submittedName>
</protein>
<dbReference type="EMBL" id="JABSTQ010009560">
    <property type="protein sequence ID" value="KAG0428136.1"/>
    <property type="molecule type" value="Genomic_DNA"/>
</dbReference>
<dbReference type="Proteomes" id="UP000805193">
    <property type="component" value="Unassembled WGS sequence"/>
</dbReference>
<comment type="caution">
    <text evidence="1">The sequence shown here is derived from an EMBL/GenBank/DDBJ whole genome shotgun (WGS) entry which is preliminary data.</text>
</comment>
<name>A0AC60Q3L3_IXOPE</name>
<sequence length="70" mass="7343">MPLETVASATRSAISASGRDTSSEPAVKRKRRGSEPSAATTAQESQVLTNRDAPGCADFNTSRVACQSSW</sequence>
<reference evidence="1 2" key="1">
    <citation type="journal article" date="2020" name="Cell">
        <title>Large-Scale Comparative Analyses of Tick Genomes Elucidate Their Genetic Diversity and Vector Capacities.</title>
        <authorList>
            <consortium name="Tick Genome and Microbiome Consortium (TIGMIC)"/>
            <person name="Jia N."/>
            <person name="Wang J."/>
            <person name="Shi W."/>
            <person name="Du L."/>
            <person name="Sun Y."/>
            <person name="Zhan W."/>
            <person name="Jiang J.F."/>
            <person name="Wang Q."/>
            <person name="Zhang B."/>
            <person name="Ji P."/>
            <person name="Bell-Sakyi L."/>
            <person name="Cui X.M."/>
            <person name="Yuan T.T."/>
            <person name="Jiang B.G."/>
            <person name="Yang W.F."/>
            <person name="Lam T.T."/>
            <person name="Chang Q.C."/>
            <person name="Ding S.J."/>
            <person name="Wang X.J."/>
            <person name="Zhu J.G."/>
            <person name="Ruan X.D."/>
            <person name="Zhao L."/>
            <person name="Wei J.T."/>
            <person name="Ye R.Z."/>
            <person name="Que T.C."/>
            <person name="Du C.H."/>
            <person name="Zhou Y.H."/>
            <person name="Cheng J.X."/>
            <person name="Dai P.F."/>
            <person name="Guo W.B."/>
            <person name="Han X.H."/>
            <person name="Huang E.J."/>
            <person name="Li L.F."/>
            <person name="Wei W."/>
            <person name="Gao Y.C."/>
            <person name="Liu J.Z."/>
            <person name="Shao H.Z."/>
            <person name="Wang X."/>
            <person name="Wang C.C."/>
            <person name="Yang T.C."/>
            <person name="Huo Q.B."/>
            <person name="Li W."/>
            <person name="Chen H.Y."/>
            <person name="Chen S.E."/>
            <person name="Zhou L.G."/>
            <person name="Ni X.B."/>
            <person name="Tian J.H."/>
            <person name="Sheng Y."/>
            <person name="Liu T."/>
            <person name="Pan Y.S."/>
            <person name="Xia L.Y."/>
            <person name="Li J."/>
            <person name="Zhao F."/>
            <person name="Cao W.C."/>
        </authorList>
    </citation>
    <scope>NUCLEOTIDE SEQUENCE [LARGE SCALE GENOMIC DNA]</scope>
    <source>
        <strain evidence="1">Iper-2018</strain>
    </source>
</reference>
<organism evidence="1 2">
    <name type="scientific">Ixodes persulcatus</name>
    <name type="common">Taiga tick</name>
    <dbReference type="NCBI Taxonomy" id="34615"/>
    <lineage>
        <taxon>Eukaryota</taxon>
        <taxon>Metazoa</taxon>
        <taxon>Ecdysozoa</taxon>
        <taxon>Arthropoda</taxon>
        <taxon>Chelicerata</taxon>
        <taxon>Arachnida</taxon>
        <taxon>Acari</taxon>
        <taxon>Parasitiformes</taxon>
        <taxon>Ixodida</taxon>
        <taxon>Ixodoidea</taxon>
        <taxon>Ixodidae</taxon>
        <taxon>Ixodinae</taxon>
        <taxon>Ixodes</taxon>
    </lineage>
</organism>
<keyword evidence="2" id="KW-1185">Reference proteome</keyword>
<evidence type="ECO:0000313" key="2">
    <source>
        <dbReference type="Proteomes" id="UP000805193"/>
    </source>
</evidence>
<accession>A0AC60Q3L3</accession>
<gene>
    <name evidence="1" type="ORF">HPB47_024846</name>
</gene>
<evidence type="ECO:0000313" key="1">
    <source>
        <dbReference type="EMBL" id="KAG0428136.1"/>
    </source>
</evidence>
<proteinExistence type="predicted"/>